<dbReference type="AlphaFoldDB" id="D2R7K7"/>
<dbReference type="HOGENOM" id="CLU_1446413_0_0_0"/>
<evidence type="ECO:0000313" key="2">
    <source>
        <dbReference type="EMBL" id="ADB17433.1"/>
    </source>
</evidence>
<dbReference type="Proteomes" id="UP000001887">
    <property type="component" value="Chromosome"/>
</dbReference>
<evidence type="ECO:0000256" key="1">
    <source>
        <dbReference type="SAM" id="Phobius"/>
    </source>
</evidence>
<feature type="transmembrane region" description="Helical" evidence="1">
    <location>
        <begin position="152"/>
        <end position="174"/>
    </location>
</feature>
<reference evidence="2 3" key="1">
    <citation type="journal article" date="2009" name="Stand. Genomic Sci.">
        <title>Complete genome sequence of Pirellula staleyi type strain (ATCC 27377).</title>
        <authorList>
            <person name="Clum A."/>
            <person name="Tindall B.J."/>
            <person name="Sikorski J."/>
            <person name="Ivanova N."/>
            <person name="Mavrommatis K."/>
            <person name="Lucas S."/>
            <person name="Glavina del Rio T."/>
            <person name="Nolan M."/>
            <person name="Chen F."/>
            <person name="Tice H."/>
            <person name="Pitluck S."/>
            <person name="Cheng J.F."/>
            <person name="Chertkov O."/>
            <person name="Brettin T."/>
            <person name="Han C."/>
            <person name="Detter J.C."/>
            <person name="Kuske C."/>
            <person name="Bruce D."/>
            <person name="Goodwin L."/>
            <person name="Ovchinikova G."/>
            <person name="Pati A."/>
            <person name="Mikhailova N."/>
            <person name="Chen A."/>
            <person name="Palaniappan K."/>
            <person name="Land M."/>
            <person name="Hauser L."/>
            <person name="Chang Y.J."/>
            <person name="Jeffries C.D."/>
            <person name="Chain P."/>
            <person name="Rohde M."/>
            <person name="Goker M."/>
            <person name="Bristow J."/>
            <person name="Eisen J.A."/>
            <person name="Markowitz V."/>
            <person name="Hugenholtz P."/>
            <person name="Kyrpides N.C."/>
            <person name="Klenk H.P."/>
            <person name="Lapidus A."/>
        </authorList>
    </citation>
    <scope>NUCLEOTIDE SEQUENCE [LARGE SCALE GENOMIC DNA]</scope>
    <source>
        <strain evidence="3">ATCC 27377 / DSM 6068 / ICPB 4128</strain>
    </source>
</reference>
<proteinExistence type="predicted"/>
<accession>D2R7K7</accession>
<dbReference type="EMBL" id="CP001848">
    <property type="protein sequence ID" value="ADB17433.1"/>
    <property type="molecule type" value="Genomic_DNA"/>
</dbReference>
<keyword evidence="1" id="KW-0812">Transmembrane</keyword>
<feature type="transmembrane region" description="Helical" evidence="1">
    <location>
        <begin position="122"/>
        <end position="140"/>
    </location>
</feature>
<keyword evidence="1" id="KW-1133">Transmembrane helix</keyword>
<feature type="transmembrane region" description="Helical" evidence="1">
    <location>
        <begin position="65"/>
        <end position="85"/>
    </location>
</feature>
<protein>
    <submittedName>
        <fullName evidence="2">Uncharacterized protein</fullName>
    </submittedName>
</protein>
<name>D2R7K7_PIRSD</name>
<keyword evidence="3" id="KW-1185">Reference proteome</keyword>
<organism evidence="2 3">
    <name type="scientific">Pirellula staleyi (strain ATCC 27377 / DSM 6068 / ICPB 4128)</name>
    <name type="common">Pirella staleyi</name>
    <dbReference type="NCBI Taxonomy" id="530564"/>
    <lineage>
        <taxon>Bacteria</taxon>
        <taxon>Pseudomonadati</taxon>
        <taxon>Planctomycetota</taxon>
        <taxon>Planctomycetia</taxon>
        <taxon>Pirellulales</taxon>
        <taxon>Pirellulaceae</taxon>
        <taxon>Pirellula</taxon>
    </lineage>
</organism>
<dbReference type="KEGG" id="psl:Psta_2767"/>
<evidence type="ECO:0000313" key="3">
    <source>
        <dbReference type="Proteomes" id="UP000001887"/>
    </source>
</evidence>
<gene>
    <name evidence="2" type="ordered locus">Psta_2767</name>
</gene>
<sequence length="187" mass="21180">MEINPYQVTSLATGEGDFNRLPRDIALRQFQQTFALLLVAALVNYVAFDWLIIGQMNIAYSLKMIYRGVNLFWFGVGGAAIWYGGLPLLEGVSAMLRSVFAPRVDRQAWQGVLYQFVALARWWAIACALVWLMWVGMFYGNEGYSSRLLATLFTWLVAGLISVRLLWGLCSGWVRLAWRSGEPLVSR</sequence>
<keyword evidence="1" id="KW-0472">Membrane</keyword>
<feature type="transmembrane region" description="Helical" evidence="1">
    <location>
        <begin position="34"/>
        <end position="53"/>
    </location>
</feature>